<evidence type="ECO:0000313" key="1">
    <source>
        <dbReference type="EMBL" id="KAJ7557986.1"/>
    </source>
</evidence>
<proteinExistence type="predicted"/>
<keyword evidence="2" id="KW-1185">Reference proteome</keyword>
<dbReference type="EMBL" id="CM055095">
    <property type="protein sequence ID" value="KAJ7557986.1"/>
    <property type="molecule type" value="Genomic_DNA"/>
</dbReference>
<accession>A0ACC2DUM7</accession>
<protein>
    <submittedName>
        <fullName evidence="1">Uncharacterized protein</fullName>
    </submittedName>
</protein>
<dbReference type="Proteomes" id="UP001162992">
    <property type="component" value="Chromosome 4"/>
</dbReference>
<organism evidence="1 2">
    <name type="scientific">Diphasiastrum complanatum</name>
    <name type="common">Issler's clubmoss</name>
    <name type="synonym">Lycopodium complanatum</name>
    <dbReference type="NCBI Taxonomy" id="34168"/>
    <lineage>
        <taxon>Eukaryota</taxon>
        <taxon>Viridiplantae</taxon>
        <taxon>Streptophyta</taxon>
        <taxon>Embryophyta</taxon>
        <taxon>Tracheophyta</taxon>
        <taxon>Lycopodiopsida</taxon>
        <taxon>Lycopodiales</taxon>
        <taxon>Lycopodiaceae</taxon>
        <taxon>Lycopodioideae</taxon>
        <taxon>Diphasiastrum</taxon>
    </lineage>
</organism>
<sequence>MDLNKILDERILEMPGFRFHPTDHELLDFYLRKMVEGKLQPGGFIRSVELCSYDPWELPGLASTVGEKEWFFFVPRVSRKPHITRPTRLTPSGFWKATGTERTVKTLSGKCLGRKKTLVFYKGRAPKGARTKWVMQEYRLAERETSDPSRESQLNVALCRVYTKASSAVFEACQQKASRQIKLEDFSDSAADPPLCSTDNATTFRRNLLSVPNELRTETSKAAYNFLQEAEPKGEQTLSNSLIQPGSFEDAASIDAKARHKHSLSVASQSEKFTLNSTTSQQITAQEREGSESFWDFCADEEHDFYMCDWDAPLDLDILCHPEFSSSADSNLSYMLATDVPDLFNAFHEV</sequence>
<gene>
    <name evidence="1" type="ORF">O6H91_04G019900</name>
</gene>
<reference evidence="2" key="1">
    <citation type="journal article" date="2024" name="Proc. Natl. Acad. Sci. U.S.A.">
        <title>Extraordinary preservation of gene collinearity over three hundred million years revealed in homosporous lycophytes.</title>
        <authorList>
            <person name="Li C."/>
            <person name="Wickell D."/>
            <person name="Kuo L.Y."/>
            <person name="Chen X."/>
            <person name="Nie B."/>
            <person name="Liao X."/>
            <person name="Peng D."/>
            <person name="Ji J."/>
            <person name="Jenkins J."/>
            <person name="Williams M."/>
            <person name="Shu S."/>
            <person name="Plott C."/>
            <person name="Barry K."/>
            <person name="Rajasekar S."/>
            <person name="Grimwood J."/>
            <person name="Han X."/>
            <person name="Sun S."/>
            <person name="Hou Z."/>
            <person name="He W."/>
            <person name="Dai G."/>
            <person name="Sun C."/>
            <person name="Schmutz J."/>
            <person name="Leebens-Mack J.H."/>
            <person name="Li F.W."/>
            <person name="Wang L."/>
        </authorList>
    </citation>
    <scope>NUCLEOTIDE SEQUENCE [LARGE SCALE GENOMIC DNA]</scope>
    <source>
        <strain evidence="2">cv. PW_Plant_1</strain>
    </source>
</reference>
<comment type="caution">
    <text evidence="1">The sequence shown here is derived from an EMBL/GenBank/DDBJ whole genome shotgun (WGS) entry which is preliminary data.</text>
</comment>
<evidence type="ECO:0000313" key="2">
    <source>
        <dbReference type="Proteomes" id="UP001162992"/>
    </source>
</evidence>
<name>A0ACC2DUM7_DIPCM</name>